<comment type="similarity">
    <text evidence="1">Belongs to the CdaR family.</text>
</comment>
<dbReference type="EMBL" id="WLCI01000001">
    <property type="protein sequence ID" value="MTB93493.1"/>
    <property type="molecule type" value="Genomic_DNA"/>
</dbReference>
<comment type="caution">
    <text evidence="4">The sequence shown here is derived from an EMBL/GenBank/DDBJ whole genome shotgun (WGS) entry which is preliminary data.</text>
</comment>
<dbReference type="InterPro" id="IPR025736">
    <property type="entry name" value="PucR_C-HTH_dom"/>
</dbReference>
<evidence type="ECO:0000313" key="4">
    <source>
        <dbReference type="EMBL" id="MTB93493.1"/>
    </source>
</evidence>
<reference evidence="4 5" key="1">
    <citation type="submission" date="2019-10" db="EMBL/GenBank/DDBJ databases">
        <title>Nocardioides novel species isolated from the excrement of Marmot.</title>
        <authorList>
            <person name="Zhang G."/>
        </authorList>
    </citation>
    <scope>NUCLEOTIDE SEQUENCE [LARGE SCALE GENOMIC DNA]</scope>
    <source>
        <strain evidence="5">zg-579</strain>
    </source>
</reference>
<dbReference type="Gene3D" id="1.10.10.2840">
    <property type="entry name" value="PucR C-terminal helix-turn-helix domain"/>
    <property type="match status" value="1"/>
</dbReference>
<proteinExistence type="inferred from homology"/>
<dbReference type="Pfam" id="PF13556">
    <property type="entry name" value="HTH_30"/>
    <property type="match status" value="1"/>
</dbReference>
<dbReference type="PANTHER" id="PTHR33744">
    <property type="entry name" value="CARBOHYDRATE DIACID REGULATOR"/>
    <property type="match status" value="1"/>
</dbReference>
<feature type="domain" description="PucR C-terminal helix-turn-helix" evidence="2">
    <location>
        <begin position="272"/>
        <end position="330"/>
    </location>
</feature>
<organism evidence="4 5">
    <name type="scientific">Nocardioides marmotae</name>
    <dbReference type="NCBI Taxonomy" id="2663857"/>
    <lineage>
        <taxon>Bacteria</taxon>
        <taxon>Bacillati</taxon>
        <taxon>Actinomycetota</taxon>
        <taxon>Actinomycetes</taxon>
        <taxon>Propionibacteriales</taxon>
        <taxon>Nocardioidaceae</taxon>
        <taxon>Nocardioides</taxon>
    </lineage>
</organism>
<feature type="domain" description="CdaR GGDEF-like" evidence="3">
    <location>
        <begin position="87"/>
        <end position="219"/>
    </location>
</feature>
<evidence type="ECO:0000259" key="2">
    <source>
        <dbReference type="Pfam" id="PF13556"/>
    </source>
</evidence>
<dbReference type="InterPro" id="IPR042070">
    <property type="entry name" value="PucR_C-HTH_sf"/>
</dbReference>
<dbReference type="AlphaFoldDB" id="A0A6I3ISJ0"/>
<keyword evidence="5" id="KW-1185">Reference proteome</keyword>
<evidence type="ECO:0000256" key="1">
    <source>
        <dbReference type="ARBA" id="ARBA00006754"/>
    </source>
</evidence>
<accession>A0A6I3ISJ0</accession>
<evidence type="ECO:0000313" key="5">
    <source>
        <dbReference type="Proteomes" id="UP000433406"/>
    </source>
</evidence>
<name>A0A6I3ISJ0_9ACTN</name>
<dbReference type="InterPro" id="IPR041522">
    <property type="entry name" value="CdaR_GGDEF"/>
</dbReference>
<gene>
    <name evidence="4" type="ORF">GGQ22_00215</name>
</gene>
<sequence>MERLDAEDTVLAGGSRVHRLQVATPAQPLGHLVVVADRALTDLERVALRRAVTAVALSISRQQAVSAVENKYRGDFLRDVLLGRAGSEEFVREHVAGFGWDLGGPSIVLVAQLDPPPAGEPSGTVEEQRLWQERFADAWRQVLGGVSRAVPVADFGSEVVTVLPAEGSVPGSDPVLRLVRTVAGDKGGGRRPFSVGVGRLARDVRSLPESYAQAYRAVAVGRRVRGGGTTTWFDELGLHRLIAMVPDDMELRAFATDVLGELAGQTEEAAALRETLQVLLSTNFNVAEAARLQFFHYNTIRYRVTKLERLLGPITSDHNLRLDVAVALKVLEVVGG</sequence>
<dbReference type="Pfam" id="PF17853">
    <property type="entry name" value="GGDEF_2"/>
    <property type="match status" value="1"/>
</dbReference>
<dbReference type="Proteomes" id="UP000433406">
    <property type="component" value="Unassembled WGS sequence"/>
</dbReference>
<evidence type="ECO:0000259" key="3">
    <source>
        <dbReference type="Pfam" id="PF17853"/>
    </source>
</evidence>
<dbReference type="PANTHER" id="PTHR33744:SF7">
    <property type="entry name" value="PUCR FAMILY TRANSCRIPTIONAL REGULATOR"/>
    <property type="match status" value="1"/>
</dbReference>
<dbReference type="InterPro" id="IPR051448">
    <property type="entry name" value="CdaR-like_regulators"/>
</dbReference>
<protein>
    <submittedName>
        <fullName evidence="4">PucR family transcriptional regulator</fullName>
    </submittedName>
</protein>